<sequence>MHGYYDIIQGLVEFEAGETKSSVEIPIMGKSPEAREFTVELESDPKVGLQRGARGRVTIGRNERAVVAIISNRGGYLKWVLCVWLYIYKLKTLDSEHEVIPP</sequence>
<evidence type="ECO:0000313" key="2">
    <source>
        <dbReference type="Proteomes" id="UP000008144"/>
    </source>
</evidence>
<name>H2XZ19_CIOIN</name>
<dbReference type="AlphaFoldDB" id="H2XZ19"/>
<dbReference type="Ensembl" id="ENSCINT00000033495.1">
    <property type="protein sequence ID" value="ENSCINP00000034903.1"/>
    <property type="gene ID" value="ENSCING00000022219.1"/>
</dbReference>
<evidence type="ECO:0000313" key="1">
    <source>
        <dbReference type="Ensembl" id="ENSCINP00000034903.1"/>
    </source>
</evidence>
<accession>H2XZ19</accession>
<organism evidence="1 2">
    <name type="scientific">Ciona intestinalis</name>
    <name type="common">Transparent sea squirt</name>
    <name type="synonym">Ascidia intestinalis</name>
    <dbReference type="NCBI Taxonomy" id="7719"/>
    <lineage>
        <taxon>Eukaryota</taxon>
        <taxon>Metazoa</taxon>
        <taxon>Chordata</taxon>
        <taxon>Tunicata</taxon>
        <taxon>Ascidiacea</taxon>
        <taxon>Phlebobranchia</taxon>
        <taxon>Cionidae</taxon>
        <taxon>Ciona</taxon>
    </lineage>
</organism>
<keyword evidence="2" id="KW-1185">Reference proteome</keyword>
<proteinExistence type="predicted"/>
<dbReference type="Gene3D" id="2.60.40.2030">
    <property type="match status" value="1"/>
</dbReference>
<reference evidence="2" key="1">
    <citation type="journal article" date="2002" name="Science">
        <title>The draft genome of Ciona intestinalis: insights into chordate and vertebrate origins.</title>
        <authorList>
            <person name="Dehal P."/>
            <person name="Satou Y."/>
            <person name="Campbell R.K."/>
            <person name="Chapman J."/>
            <person name="Degnan B."/>
            <person name="De Tomaso A."/>
            <person name="Davidson B."/>
            <person name="Di Gregorio A."/>
            <person name="Gelpke M."/>
            <person name="Goodstein D.M."/>
            <person name="Harafuji N."/>
            <person name="Hastings K.E."/>
            <person name="Ho I."/>
            <person name="Hotta K."/>
            <person name="Huang W."/>
            <person name="Kawashima T."/>
            <person name="Lemaire P."/>
            <person name="Martinez D."/>
            <person name="Meinertzhagen I.A."/>
            <person name="Necula S."/>
            <person name="Nonaka M."/>
            <person name="Putnam N."/>
            <person name="Rash S."/>
            <person name="Saiga H."/>
            <person name="Satake M."/>
            <person name="Terry A."/>
            <person name="Yamada L."/>
            <person name="Wang H.G."/>
            <person name="Awazu S."/>
            <person name="Azumi K."/>
            <person name="Boore J."/>
            <person name="Branno M."/>
            <person name="Chin-Bow S."/>
            <person name="DeSantis R."/>
            <person name="Doyle S."/>
            <person name="Francino P."/>
            <person name="Keys D.N."/>
            <person name="Haga S."/>
            <person name="Hayashi H."/>
            <person name="Hino K."/>
            <person name="Imai K.S."/>
            <person name="Inaba K."/>
            <person name="Kano S."/>
            <person name="Kobayashi K."/>
            <person name="Kobayashi M."/>
            <person name="Lee B.I."/>
            <person name="Makabe K.W."/>
            <person name="Manohar C."/>
            <person name="Matassi G."/>
            <person name="Medina M."/>
            <person name="Mochizuki Y."/>
            <person name="Mount S."/>
            <person name="Morishita T."/>
            <person name="Miura S."/>
            <person name="Nakayama A."/>
            <person name="Nishizaka S."/>
            <person name="Nomoto H."/>
            <person name="Ohta F."/>
            <person name="Oishi K."/>
            <person name="Rigoutsos I."/>
            <person name="Sano M."/>
            <person name="Sasaki A."/>
            <person name="Sasakura Y."/>
            <person name="Shoguchi E."/>
            <person name="Shin-i T."/>
            <person name="Spagnuolo A."/>
            <person name="Stainier D."/>
            <person name="Suzuki M.M."/>
            <person name="Tassy O."/>
            <person name="Takatori N."/>
            <person name="Tokuoka M."/>
            <person name="Yagi K."/>
            <person name="Yoshizaki F."/>
            <person name="Wada S."/>
            <person name="Zhang C."/>
            <person name="Hyatt P.D."/>
            <person name="Larimer F."/>
            <person name="Detter C."/>
            <person name="Doggett N."/>
            <person name="Glavina T."/>
            <person name="Hawkins T."/>
            <person name="Richardson P."/>
            <person name="Lucas S."/>
            <person name="Kohara Y."/>
            <person name="Levine M."/>
            <person name="Satoh N."/>
            <person name="Rokhsar D.S."/>
        </authorList>
    </citation>
    <scope>NUCLEOTIDE SEQUENCE [LARGE SCALE GENOMIC DNA]</scope>
</reference>
<protein>
    <submittedName>
        <fullName evidence="1">Uncharacterized protein</fullName>
    </submittedName>
</protein>
<reference evidence="1" key="3">
    <citation type="submission" date="2025-09" db="UniProtKB">
        <authorList>
            <consortium name="Ensembl"/>
        </authorList>
    </citation>
    <scope>IDENTIFICATION</scope>
</reference>
<dbReference type="InterPro" id="IPR038081">
    <property type="entry name" value="CalX-like_sf"/>
</dbReference>
<dbReference type="Proteomes" id="UP000008144">
    <property type="component" value="Unassembled WGS sequence"/>
</dbReference>
<dbReference type="HOGENOM" id="CLU_2276456_0_0_1"/>
<dbReference type="InParanoid" id="H2XZ19"/>
<reference evidence="1" key="2">
    <citation type="submission" date="2025-08" db="UniProtKB">
        <authorList>
            <consortium name="Ensembl"/>
        </authorList>
    </citation>
    <scope>IDENTIFICATION</scope>
</reference>